<evidence type="ECO:0000256" key="2">
    <source>
        <dbReference type="ARBA" id="ARBA00022473"/>
    </source>
</evidence>
<dbReference type="InterPro" id="IPR051525">
    <property type="entry name" value="DVL_RTFL_regulatory"/>
</dbReference>
<evidence type="ECO:0000256" key="5">
    <source>
        <dbReference type="ARBA" id="ARBA00022989"/>
    </source>
</evidence>
<comment type="similarity">
    <text evidence="7">Belongs to the DVL/RTFL small polypeptides family.</text>
</comment>
<evidence type="ECO:0000256" key="7">
    <source>
        <dbReference type="ARBA" id="ARBA00024340"/>
    </source>
</evidence>
<keyword evidence="3" id="KW-1003">Cell membrane</keyword>
<dbReference type="PANTHER" id="PTHR33102">
    <property type="entry name" value="DVL19-RELATED-RELATED"/>
    <property type="match status" value="1"/>
</dbReference>
<feature type="region of interest" description="Disordered" evidence="8">
    <location>
        <begin position="23"/>
        <end position="48"/>
    </location>
</feature>
<protein>
    <recommendedName>
        <fullName evidence="11">ROTUNDIFOLIA like 8</fullName>
    </recommendedName>
</protein>
<evidence type="ECO:0000256" key="8">
    <source>
        <dbReference type="SAM" id="MobiDB-lite"/>
    </source>
</evidence>
<comment type="caution">
    <text evidence="9">The sequence shown here is derived from an EMBL/GenBank/DDBJ whole genome shotgun (WGS) entry which is preliminary data.</text>
</comment>
<dbReference type="GO" id="GO:0005886">
    <property type="term" value="C:plasma membrane"/>
    <property type="evidence" value="ECO:0007669"/>
    <property type="project" value="UniProtKB-SubCell"/>
</dbReference>
<dbReference type="GO" id="GO:0008285">
    <property type="term" value="P:negative regulation of cell population proliferation"/>
    <property type="evidence" value="ECO:0007669"/>
    <property type="project" value="InterPro"/>
</dbReference>
<keyword evidence="2" id="KW-0217">Developmental protein</keyword>
<comment type="subcellular location">
    <subcellularLocation>
        <location evidence="1">Cell membrane</location>
        <topology evidence="1">Single-pass membrane protein</topology>
    </subcellularLocation>
</comment>
<dbReference type="EMBL" id="JADGMS010000010">
    <property type="protein sequence ID" value="KAF9674716.1"/>
    <property type="molecule type" value="Genomic_DNA"/>
</dbReference>
<keyword evidence="4" id="KW-0812">Transmembrane</keyword>
<name>A0A835JTB4_9ROSI</name>
<evidence type="ECO:0000256" key="3">
    <source>
        <dbReference type="ARBA" id="ARBA00022475"/>
    </source>
</evidence>
<evidence type="ECO:0000313" key="10">
    <source>
        <dbReference type="Proteomes" id="UP000657918"/>
    </source>
</evidence>
<evidence type="ECO:0000256" key="1">
    <source>
        <dbReference type="ARBA" id="ARBA00004162"/>
    </source>
</evidence>
<evidence type="ECO:0000313" key="9">
    <source>
        <dbReference type="EMBL" id="KAF9674716.1"/>
    </source>
</evidence>
<reference evidence="9 10" key="1">
    <citation type="submission" date="2020-10" db="EMBL/GenBank/DDBJ databases">
        <title>Plant Genome Project.</title>
        <authorList>
            <person name="Zhang R.-G."/>
        </authorList>
    </citation>
    <scope>NUCLEOTIDE SEQUENCE [LARGE SCALE GENOMIC DNA]</scope>
    <source>
        <strain evidence="9">FAFU-HL-1</strain>
        <tissue evidence="9">Leaf</tissue>
    </source>
</reference>
<evidence type="ECO:0008006" key="11">
    <source>
        <dbReference type="Google" id="ProtNLM"/>
    </source>
</evidence>
<dbReference type="AlphaFoldDB" id="A0A835JTB4"/>
<feature type="compositionally biased region" description="Low complexity" evidence="8">
    <location>
        <begin position="31"/>
        <end position="42"/>
    </location>
</feature>
<accession>A0A835JTB4</accession>
<keyword evidence="6" id="KW-0472">Membrane</keyword>
<gene>
    <name evidence="9" type="ORF">SADUNF_Sadunf10G0155800</name>
</gene>
<evidence type="ECO:0000256" key="6">
    <source>
        <dbReference type="ARBA" id="ARBA00023136"/>
    </source>
</evidence>
<dbReference type="GO" id="GO:0048367">
    <property type="term" value="P:shoot system development"/>
    <property type="evidence" value="ECO:0007669"/>
    <property type="project" value="UniProtKB-ARBA"/>
</dbReference>
<proteinExistence type="inferred from homology"/>
<dbReference type="Proteomes" id="UP000657918">
    <property type="component" value="Unassembled WGS sequence"/>
</dbReference>
<keyword evidence="5" id="KW-1133">Transmembrane helix</keyword>
<sequence>MAPTLTHSASAPPQFYLDEKWKLSKKEGSSRSRSSTSSLMKNSSHRRCSFTRKCARLVKEQRARFYIMRRCVTMLICWRDYSDA</sequence>
<keyword evidence="10" id="KW-1185">Reference proteome</keyword>
<evidence type="ECO:0000256" key="4">
    <source>
        <dbReference type="ARBA" id="ARBA00022692"/>
    </source>
</evidence>
<organism evidence="9 10">
    <name type="scientific">Salix dunnii</name>
    <dbReference type="NCBI Taxonomy" id="1413687"/>
    <lineage>
        <taxon>Eukaryota</taxon>
        <taxon>Viridiplantae</taxon>
        <taxon>Streptophyta</taxon>
        <taxon>Embryophyta</taxon>
        <taxon>Tracheophyta</taxon>
        <taxon>Spermatophyta</taxon>
        <taxon>Magnoliopsida</taxon>
        <taxon>eudicotyledons</taxon>
        <taxon>Gunneridae</taxon>
        <taxon>Pentapetalae</taxon>
        <taxon>rosids</taxon>
        <taxon>fabids</taxon>
        <taxon>Malpighiales</taxon>
        <taxon>Salicaceae</taxon>
        <taxon>Saliceae</taxon>
        <taxon>Salix</taxon>
    </lineage>
</organism>
<dbReference type="Pfam" id="PF08137">
    <property type="entry name" value="DVL"/>
    <property type="match status" value="1"/>
</dbReference>
<dbReference type="OrthoDB" id="1886376at2759"/>
<dbReference type="InterPro" id="IPR012552">
    <property type="entry name" value="DVL"/>
</dbReference>